<organism evidence="5 6">
    <name type="scientific">Merluccius polli</name>
    <name type="common">Benguela hake</name>
    <name type="synonym">Merluccius cadenati</name>
    <dbReference type="NCBI Taxonomy" id="89951"/>
    <lineage>
        <taxon>Eukaryota</taxon>
        <taxon>Metazoa</taxon>
        <taxon>Chordata</taxon>
        <taxon>Craniata</taxon>
        <taxon>Vertebrata</taxon>
        <taxon>Euteleostomi</taxon>
        <taxon>Actinopterygii</taxon>
        <taxon>Neopterygii</taxon>
        <taxon>Teleostei</taxon>
        <taxon>Neoteleostei</taxon>
        <taxon>Acanthomorphata</taxon>
        <taxon>Zeiogadaria</taxon>
        <taxon>Gadariae</taxon>
        <taxon>Gadiformes</taxon>
        <taxon>Gadoidei</taxon>
        <taxon>Merlucciidae</taxon>
        <taxon>Merluccius</taxon>
    </lineage>
</organism>
<sequence length="134" mass="14768">MTGRILSRLGALNGRWSGSGSRSGSGHGGPGLRVQHDRERLRFTVSLGSEAGNTQECAVLRYKFTNLKRVDLMSTHVPEAFRGRGVAALLSKAAMDFVVEEHLQACVSCWYVQKFIQDHPALGYDHHVVTDLQC</sequence>
<dbReference type="Pfam" id="PF14542">
    <property type="entry name" value="Acetyltransf_CG"/>
    <property type="match status" value="1"/>
</dbReference>
<dbReference type="Gene3D" id="3.40.630.30">
    <property type="match status" value="1"/>
</dbReference>
<reference evidence="5" key="1">
    <citation type="journal article" date="2023" name="Front. Mar. Sci.">
        <title>A new Merluccius polli reference genome to investigate the effects of global change in West African waters.</title>
        <authorList>
            <person name="Mateo J.L."/>
            <person name="Blanco-Fernandez C."/>
            <person name="Garcia-Vazquez E."/>
            <person name="Machado-Schiaffino G."/>
        </authorList>
    </citation>
    <scope>NUCLEOTIDE SEQUENCE</scope>
    <source>
        <strain evidence="5">C29</strain>
        <tissue evidence="5">Fin</tissue>
    </source>
</reference>
<dbReference type="PANTHER" id="PTHR31435:SF9">
    <property type="entry name" value="PROTEIN NATD1"/>
    <property type="match status" value="1"/>
</dbReference>
<gene>
    <name evidence="5" type="primary">natd1</name>
    <name evidence="5" type="ORF">N1851_003378</name>
</gene>
<dbReference type="PROSITE" id="PS51729">
    <property type="entry name" value="GNAT_YJDJ"/>
    <property type="match status" value="1"/>
</dbReference>
<evidence type="ECO:0000256" key="2">
    <source>
        <dbReference type="ARBA" id="ARBA00020243"/>
    </source>
</evidence>
<dbReference type="PANTHER" id="PTHR31435">
    <property type="entry name" value="PROTEIN NATD1"/>
    <property type="match status" value="1"/>
</dbReference>
<evidence type="ECO:0000256" key="1">
    <source>
        <dbReference type="ARBA" id="ARBA00006233"/>
    </source>
</evidence>
<evidence type="ECO:0000259" key="4">
    <source>
        <dbReference type="PROSITE" id="PS51729"/>
    </source>
</evidence>
<dbReference type="InterPro" id="IPR045057">
    <property type="entry name" value="Gcn5-rel_NAT"/>
</dbReference>
<accession>A0AA47N8T5</accession>
<dbReference type="Proteomes" id="UP001174136">
    <property type="component" value="Unassembled WGS sequence"/>
</dbReference>
<comment type="similarity">
    <text evidence="1">Belongs to the NATD1 family.</text>
</comment>
<name>A0AA47N8T5_MERPO</name>
<dbReference type="AlphaFoldDB" id="A0AA47N8T5"/>
<dbReference type="InterPro" id="IPR016181">
    <property type="entry name" value="Acyl_CoA_acyltransferase"/>
</dbReference>
<keyword evidence="6" id="KW-1185">Reference proteome</keyword>
<dbReference type="SUPFAM" id="SSF55729">
    <property type="entry name" value="Acyl-CoA N-acyltransferases (Nat)"/>
    <property type="match status" value="1"/>
</dbReference>
<evidence type="ECO:0000256" key="3">
    <source>
        <dbReference type="ARBA" id="ARBA00031876"/>
    </source>
</evidence>
<proteinExistence type="inferred from homology"/>
<dbReference type="InterPro" id="IPR031165">
    <property type="entry name" value="GNAT_YJDJ"/>
</dbReference>
<dbReference type="EMBL" id="JAOPHQ010000436">
    <property type="protein sequence ID" value="KAK0154523.1"/>
    <property type="molecule type" value="Genomic_DNA"/>
</dbReference>
<comment type="caution">
    <text evidence="5">The sequence shown here is derived from an EMBL/GenBank/DDBJ whole genome shotgun (WGS) entry which is preliminary data.</text>
</comment>
<protein>
    <recommendedName>
        <fullName evidence="2">Protein NATD1</fullName>
    </recommendedName>
    <alternativeName>
        <fullName evidence="3">N-acetyltransferase domain-containing protein 1</fullName>
    </alternativeName>
</protein>
<evidence type="ECO:0000313" key="5">
    <source>
        <dbReference type="EMBL" id="KAK0154523.1"/>
    </source>
</evidence>
<feature type="domain" description="N-acetyltransferase" evidence="4">
    <location>
        <begin position="35"/>
        <end position="129"/>
    </location>
</feature>
<evidence type="ECO:0000313" key="6">
    <source>
        <dbReference type="Proteomes" id="UP001174136"/>
    </source>
</evidence>